<sequence length="539" mass="60580">MLSNESRFTRRLRVITEPKHSNRMHRTRTLSELILLSPRSSLRINPRLKRFDMDIEVSQTFAQREGSMNLIEAPYTLPDSQASIGCIIQPQSESSNQILESDSQLETPTPDPHARVSEVVNVLFEIHSALKLRNRRQRTAASALAATNMVSMPLLPEEAIPRDEQMESIENTRKMLECAICQEVFTGATEATCCGQIFCKECIERWVSERGSCPMCRENIGFSLLSASRHTQRMANEMKVACPYCAKVFKKAELTEHVNECEMAPVEPPPPMDVALRSMLLATARLSTFNLGRFLLAPSAPESMVTQCYIRTHGGGTYELFTQDTNTLLCTAIRRRQYDMSVNFSIYLGNCIEPHQSTSPVQIARLEKNYMGSQYIMFSMAGTQSEEIGAVQYAATFGKSPRQMRVALPCVRPVDATEELMDGVPAWELQPWQAAHKDDSILAHVEQPNPSRAIGMINKPPVWIESLEAYCLDFGGRVAAASVKNFLLSHPNDMEKTLMLFGRTQDRQVYSMDYSHPFSPVQAFAIALSSMDSHLVTFD</sequence>
<dbReference type="Pfam" id="PF01167">
    <property type="entry name" value="Tub"/>
    <property type="match status" value="1"/>
</dbReference>
<dbReference type="Gene3D" id="3.20.90.10">
    <property type="entry name" value="Tubby Protein, Chain A"/>
    <property type="match status" value="1"/>
</dbReference>
<comment type="caution">
    <text evidence="4">The sequence shown here is derived from an EMBL/GenBank/DDBJ whole genome shotgun (WGS) entry which is preliminary data.</text>
</comment>
<dbReference type="GO" id="GO:0008270">
    <property type="term" value="F:zinc ion binding"/>
    <property type="evidence" value="ECO:0007669"/>
    <property type="project" value="UniProtKB-KW"/>
</dbReference>
<keyword evidence="2" id="KW-0862">Zinc</keyword>
<dbReference type="OrthoDB" id="8775810at2759"/>
<dbReference type="Gene3D" id="3.30.40.10">
    <property type="entry name" value="Zinc/RING finger domain, C3HC4 (zinc finger)"/>
    <property type="match status" value="2"/>
</dbReference>
<keyword evidence="5" id="KW-1185">Reference proteome</keyword>
<dbReference type="InterPro" id="IPR001841">
    <property type="entry name" value="Znf_RING"/>
</dbReference>
<dbReference type="Pfam" id="PF13639">
    <property type="entry name" value="zf-RING_2"/>
    <property type="match status" value="1"/>
</dbReference>
<gene>
    <name evidence="4" type="ORF">BN9_102700</name>
</gene>
<proteinExistence type="inferred from homology"/>
<dbReference type="STRING" id="65357.A0A024GQG0"/>
<keyword evidence="2" id="KW-0863">Zinc-finger</keyword>
<evidence type="ECO:0000256" key="2">
    <source>
        <dbReference type="PROSITE-ProRule" id="PRU00175"/>
    </source>
</evidence>
<evidence type="ECO:0000259" key="3">
    <source>
        <dbReference type="PROSITE" id="PS50089"/>
    </source>
</evidence>
<keyword evidence="2" id="KW-0479">Metal-binding</keyword>
<dbReference type="InterPro" id="IPR013083">
    <property type="entry name" value="Znf_RING/FYVE/PHD"/>
</dbReference>
<evidence type="ECO:0000313" key="5">
    <source>
        <dbReference type="Proteomes" id="UP000053237"/>
    </source>
</evidence>
<dbReference type="SMART" id="SM00184">
    <property type="entry name" value="RING"/>
    <property type="match status" value="1"/>
</dbReference>
<dbReference type="PROSITE" id="PS50089">
    <property type="entry name" value="ZF_RING_2"/>
    <property type="match status" value="1"/>
</dbReference>
<dbReference type="SUPFAM" id="SSF57850">
    <property type="entry name" value="RING/U-box"/>
    <property type="match status" value="1"/>
</dbReference>
<organism evidence="4 5">
    <name type="scientific">Albugo candida</name>
    <dbReference type="NCBI Taxonomy" id="65357"/>
    <lineage>
        <taxon>Eukaryota</taxon>
        <taxon>Sar</taxon>
        <taxon>Stramenopiles</taxon>
        <taxon>Oomycota</taxon>
        <taxon>Peronosporomycetes</taxon>
        <taxon>Albuginales</taxon>
        <taxon>Albuginaceae</taxon>
        <taxon>Albugo</taxon>
    </lineage>
</organism>
<dbReference type="PRINTS" id="PR01573">
    <property type="entry name" value="SUPERTUBBY"/>
</dbReference>
<dbReference type="EMBL" id="CAIX01000267">
    <property type="protein sequence ID" value="CCI49016.1"/>
    <property type="molecule type" value="Genomic_DNA"/>
</dbReference>
<dbReference type="PANTHER" id="PTHR16517">
    <property type="entry name" value="TUBBY-RELATED"/>
    <property type="match status" value="1"/>
</dbReference>
<protein>
    <recommendedName>
        <fullName evidence="3">RING-type domain-containing protein</fullName>
    </recommendedName>
</protein>
<evidence type="ECO:0000256" key="1">
    <source>
        <dbReference type="ARBA" id="ARBA00007129"/>
    </source>
</evidence>
<dbReference type="InParanoid" id="A0A024GQG0"/>
<evidence type="ECO:0000313" key="4">
    <source>
        <dbReference type="EMBL" id="CCI49016.1"/>
    </source>
</evidence>
<dbReference type="SUPFAM" id="SSF54518">
    <property type="entry name" value="Tubby C-terminal domain-like"/>
    <property type="match status" value="1"/>
</dbReference>
<accession>A0A024GQG0</accession>
<dbReference type="PANTHER" id="PTHR16517:SF7">
    <property type="entry name" value="PROTEIN KING TUBBY"/>
    <property type="match status" value="1"/>
</dbReference>
<reference evidence="4 5" key="1">
    <citation type="submission" date="2012-05" db="EMBL/GenBank/DDBJ databases">
        <title>Recombination and specialization in a pathogen metapopulation.</title>
        <authorList>
            <person name="Gardiner A."/>
            <person name="Kemen E."/>
            <person name="Schultz-Larsen T."/>
            <person name="MacLean D."/>
            <person name="Van Oosterhout C."/>
            <person name="Jones J.D.G."/>
        </authorList>
    </citation>
    <scope>NUCLEOTIDE SEQUENCE [LARGE SCALE GENOMIC DNA]</scope>
    <source>
        <strain evidence="4 5">Ac Nc2</strain>
    </source>
</reference>
<dbReference type="Proteomes" id="UP000053237">
    <property type="component" value="Unassembled WGS sequence"/>
</dbReference>
<comment type="similarity">
    <text evidence="1">Belongs to the TUB family.</text>
</comment>
<feature type="domain" description="RING-type" evidence="3">
    <location>
        <begin position="178"/>
        <end position="217"/>
    </location>
</feature>
<dbReference type="InterPro" id="IPR025659">
    <property type="entry name" value="Tubby-like_C"/>
</dbReference>
<name>A0A024GQG0_9STRA</name>
<dbReference type="InterPro" id="IPR000007">
    <property type="entry name" value="Tubby_C"/>
</dbReference>
<dbReference type="AlphaFoldDB" id="A0A024GQG0"/>